<reference evidence="3 4" key="2">
    <citation type="submission" date="2020-03" db="EMBL/GenBank/DDBJ databases">
        <authorList>
            <person name="Ichikawa N."/>
            <person name="Kimura A."/>
            <person name="Kitahashi Y."/>
            <person name="Uohara A."/>
        </authorList>
    </citation>
    <scope>NUCLEOTIDE SEQUENCE [LARGE SCALE GENOMIC DNA]</scope>
    <source>
        <strain evidence="3 4">NBRC 108638</strain>
    </source>
</reference>
<feature type="region of interest" description="Disordered" evidence="1">
    <location>
        <begin position="39"/>
        <end position="58"/>
    </location>
</feature>
<accession>A0A6V8KW85</accession>
<evidence type="ECO:0000256" key="2">
    <source>
        <dbReference type="SAM" id="Phobius"/>
    </source>
</evidence>
<name>A0A6V8KW85_9ACTN</name>
<keyword evidence="2" id="KW-1133">Transmembrane helix</keyword>
<dbReference type="AlphaFoldDB" id="A0A6V8KW85"/>
<keyword evidence="4" id="KW-1185">Reference proteome</keyword>
<keyword evidence="2" id="KW-0812">Transmembrane</keyword>
<feature type="transmembrane region" description="Helical" evidence="2">
    <location>
        <begin position="12"/>
        <end position="32"/>
    </location>
</feature>
<protein>
    <submittedName>
        <fullName evidence="3">Uncharacterized protein</fullName>
    </submittedName>
</protein>
<reference evidence="3 4" key="1">
    <citation type="submission" date="2020-03" db="EMBL/GenBank/DDBJ databases">
        <title>Whole genome shotgun sequence of Phytohabitans rumicis NBRC 108638.</title>
        <authorList>
            <person name="Komaki H."/>
            <person name="Tamura T."/>
        </authorList>
    </citation>
    <scope>NUCLEOTIDE SEQUENCE [LARGE SCALE GENOMIC DNA]</scope>
    <source>
        <strain evidence="3 4">NBRC 108638</strain>
    </source>
</reference>
<organism evidence="3 4">
    <name type="scientific">Phytohabitans rumicis</name>
    <dbReference type="NCBI Taxonomy" id="1076125"/>
    <lineage>
        <taxon>Bacteria</taxon>
        <taxon>Bacillati</taxon>
        <taxon>Actinomycetota</taxon>
        <taxon>Actinomycetes</taxon>
        <taxon>Micromonosporales</taxon>
        <taxon>Micromonosporaceae</taxon>
    </lineage>
</organism>
<evidence type="ECO:0000313" key="4">
    <source>
        <dbReference type="Proteomes" id="UP000482960"/>
    </source>
</evidence>
<sequence length="58" mass="6036">MIDAANNAFVTAMHWTAGIGTLVTAFGVLMVLKWMPGKAAAHQVEPTPATAPELAEVS</sequence>
<dbReference type="Proteomes" id="UP000482960">
    <property type="component" value="Unassembled WGS sequence"/>
</dbReference>
<keyword evidence="2" id="KW-0472">Membrane</keyword>
<proteinExistence type="predicted"/>
<comment type="caution">
    <text evidence="3">The sequence shown here is derived from an EMBL/GenBank/DDBJ whole genome shotgun (WGS) entry which is preliminary data.</text>
</comment>
<gene>
    <name evidence="3" type="ORF">Prum_017360</name>
</gene>
<dbReference type="EMBL" id="BLPG01000001">
    <property type="protein sequence ID" value="GFJ88094.1"/>
    <property type="molecule type" value="Genomic_DNA"/>
</dbReference>
<evidence type="ECO:0000256" key="1">
    <source>
        <dbReference type="SAM" id="MobiDB-lite"/>
    </source>
</evidence>
<evidence type="ECO:0000313" key="3">
    <source>
        <dbReference type="EMBL" id="GFJ88094.1"/>
    </source>
</evidence>